<keyword evidence="1" id="KW-0732">Signal</keyword>
<dbReference type="Proteomes" id="UP001596083">
    <property type="component" value="Unassembled WGS sequence"/>
</dbReference>
<proteinExistence type="predicted"/>
<dbReference type="EMBL" id="JBHSPB010000007">
    <property type="protein sequence ID" value="MFC5721179.1"/>
    <property type="molecule type" value="Genomic_DNA"/>
</dbReference>
<feature type="chain" id="PRO_5046046298" evidence="1">
    <location>
        <begin position="25"/>
        <end position="169"/>
    </location>
</feature>
<accession>A0ABW0Z2C0</accession>
<comment type="caution">
    <text evidence="2">The sequence shown here is derived from an EMBL/GenBank/DDBJ whole genome shotgun (WGS) entry which is preliminary data.</text>
</comment>
<protein>
    <submittedName>
        <fullName evidence="2">DUF3515 domain-containing protein</fullName>
    </submittedName>
</protein>
<organism evidence="2 3">
    <name type="scientific">Streptomyces gamaensis</name>
    <dbReference type="NCBI Taxonomy" id="1763542"/>
    <lineage>
        <taxon>Bacteria</taxon>
        <taxon>Bacillati</taxon>
        <taxon>Actinomycetota</taxon>
        <taxon>Actinomycetes</taxon>
        <taxon>Kitasatosporales</taxon>
        <taxon>Streptomycetaceae</taxon>
        <taxon>Streptomyces</taxon>
    </lineage>
</organism>
<name>A0ABW0Z2C0_9ACTN</name>
<reference evidence="3" key="1">
    <citation type="journal article" date="2019" name="Int. J. Syst. Evol. Microbiol.">
        <title>The Global Catalogue of Microorganisms (GCM) 10K type strain sequencing project: providing services to taxonomists for standard genome sequencing and annotation.</title>
        <authorList>
            <consortium name="The Broad Institute Genomics Platform"/>
            <consortium name="The Broad Institute Genome Sequencing Center for Infectious Disease"/>
            <person name="Wu L."/>
            <person name="Ma J."/>
        </authorList>
    </citation>
    <scope>NUCLEOTIDE SEQUENCE [LARGE SCALE GENOMIC DNA]</scope>
    <source>
        <strain evidence="3">CGMCC 4.7304</strain>
    </source>
</reference>
<dbReference type="InterPro" id="IPR021903">
    <property type="entry name" value="DUF3515"/>
</dbReference>
<keyword evidence="3" id="KW-1185">Reference proteome</keyword>
<evidence type="ECO:0000313" key="3">
    <source>
        <dbReference type="Proteomes" id="UP001596083"/>
    </source>
</evidence>
<dbReference type="RefSeq" id="WP_390316409.1">
    <property type="nucleotide sequence ID" value="NZ_JBHSPB010000007.1"/>
</dbReference>
<evidence type="ECO:0000313" key="2">
    <source>
        <dbReference type="EMBL" id="MFC5721179.1"/>
    </source>
</evidence>
<dbReference type="PROSITE" id="PS51257">
    <property type="entry name" value="PROKAR_LIPOPROTEIN"/>
    <property type="match status" value="1"/>
</dbReference>
<feature type="signal peptide" evidence="1">
    <location>
        <begin position="1"/>
        <end position="24"/>
    </location>
</feature>
<sequence>MKSSLRRPSALSALVVLLAVAGCATERGRAAAPAPPTPGAREAGLCRALQRELPRTVDGRERRETGSELTAVWGPASGPSIVLRCGVPRPEVLTPGSAHYSPTTDAAEIDGVDWVPERQPDGSVRCTTQWRAAFVEVTLPKEVTGGAGDISALTDLADAVKKALPFGAF</sequence>
<gene>
    <name evidence="2" type="ORF">ACFP1Z_13465</name>
</gene>
<dbReference type="Pfam" id="PF12028">
    <property type="entry name" value="DUF3515"/>
    <property type="match status" value="1"/>
</dbReference>
<evidence type="ECO:0000256" key="1">
    <source>
        <dbReference type="SAM" id="SignalP"/>
    </source>
</evidence>